<feature type="transmembrane region" description="Helical" evidence="6">
    <location>
        <begin position="74"/>
        <end position="93"/>
    </location>
</feature>
<dbReference type="InterPro" id="IPR001851">
    <property type="entry name" value="ABC_transp_permease"/>
</dbReference>
<accession>A0A8S0VY56</accession>
<dbReference type="Proteomes" id="UP001071230">
    <property type="component" value="Unassembled WGS sequence"/>
</dbReference>
<evidence type="ECO:0000256" key="2">
    <source>
        <dbReference type="ARBA" id="ARBA00022475"/>
    </source>
</evidence>
<dbReference type="KEGG" id="aacx:DEACI_3312"/>
<dbReference type="EMBL" id="CDGJ01000114">
    <property type="protein sequence ID" value="CEJ09170.1"/>
    <property type="molecule type" value="Genomic_DNA"/>
</dbReference>
<feature type="transmembrane region" description="Helical" evidence="6">
    <location>
        <begin position="245"/>
        <end position="267"/>
    </location>
</feature>
<protein>
    <submittedName>
        <fullName evidence="7">Branched-chain amino acid transport system / permease component</fullName>
    </submittedName>
    <submittedName>
        <fullName evidence="8">Inner-membrane translocator</fullName>
    </submittedName>
</protein>
<keyword evidence="9" id="KW-1185">Reference proteome</keyword>
<name>A0A8S0VY56_9FIRM</name>
<feature type="transmembrane region" description="Helical" evidence="6">
    <location>
        <begin position="215"/>
        <end position="239"/>
    </location>
</feature>
<keyword evidence="3 6" id="KW-0812">Transmembrane</keyword>
<organism evidence="7">
    <name type="scientific">Acididesulfobacillus acetoxydans</name>
    <dbReference type="NCBI Taxonomy" id="1561005"/>
    <lineage>
        <taxon>Bacteria</taxon>
        <taxon>Bacillati</taxon>
        <taxon>Bacillota</taxon>
        <taxon>Clostridia</taxon>
        <taxon>Eubacteriales</taxon>
        <taxon>Peptococcaceae</taxon>
        <taxon>Acididesulfobacillus</taxon>
    </lineage>
</organism>
<dbReference type="PANTHER" id="PTHR32196">
    <property type="entry name" value="ABC TRANSPORTER PERMEASE PROTEIN YPHD-RELATED-RELATED"/>
    <property type="match status" value="1"/>
</dbReference>
<dbReference type="Proteomes" id="UP000836597">
    <property type="component" value="Chromosome"/>
</dbReference>
<evidence type="ECO:0000256" key="5">
    <source>
        <dbReference type="ARBA" id="ARBA00023136"/>
    </source>
</evidence>
<dbReference type="GO" id="GO:0022857">
    <property type="term" value="F:transmembrane transporter activity"/>
    <property type="evidence" value="ECO:0007669"/>
    <property type="project" value="InterPro"/>
</dbReference>
<sequence>MAFTERVKQRLGQSSRNSLGIAVGVAVLLTAVGGAFNRGFVSPSNLLNLLAISSLLGLAAAGQTLVVLSGGEGIDLSIGAVISLSAVLTSQISNGQNGLLLPAVVVTLVVGVLLGLVNGLGIYLAQVPPLIMTLGMSSVIEGIVLVYTQGQPKGQAPPFLAALGTGQVLGIPWLIIVWAMFTLIIWYVLKYLVYGRLLFLVGDNRSAGRMSGVPVAKLVVGTYALSGFFSACTGILFLGYTNTTYLNIGDVYILPSVAAVVVGGTALSGGRGGYIGTVVGAILLTVLDSLLTTLHMGEATRGIINGVVLLVLLSIYTRQPKDA</sequence>
<evidence type="ECO:0000313" key="9">
    <source>
        <dbReference type="Proteomes" id="UP001071230"/>
    </source>
</evidence>
<evidence type="ECO:0000313" key="8">
    <source>
        <dbReference type="EMBL" id="CEJ09170.1"/>
    </source>
</evidence>
<feature type="transmembrane region" description="Helical" evidence="6">
    <location>
        <begin position="299"/>
        <end position="317"/>
    </location>
</feature>
<keyword evidence="2" id="KW-1003">Cell membrane</keyword>
<dbReference type="AlphaFoldDB" id="A0A8S0VY56"/>
<proteinExistence type="predicted"/>
<dbReference type="EMBL" id="LR746496">
    <property type="protein sequence ID" value="CAA7602633.1"/>
    <property type="molecule type" value="Genomic_DNA"/>
</dbReference>
<evidence type="ECO:0000256" key="3">
    <source>
        <dbReference type="ARBA" id="ARBA00022692"/>
    </source>
</evidence>
<evidence type="ECO:0000256" key="1">
    <source>
        <dbReference type="ARBA" id="ARBA00004651"/>
    </source>
</evidence>
<reference evidence="8" key="1">
    <citation type="submission" date="2014-11" db="EMBL/GenBank/DDBJ databases">
        <authorList>
            <person name="Hornung B.V."/>
        </authorList>
    </citation>
    <scope>NUCLEOTIDE SEQUENCE</scope>
    <source>
        <strain evidence="8">INE</strain>
    </source>
</reference>
<feature type="transmembrane region" description="Helical" evidence="6">
    <location>
        <begin position="274"/>
        <end position="293"/>
    </location>
</feature>
<evidence type="ECO:0000313" key="7">
    <source>
        <dbReference type="EMBL" id="CAA7602633.1"/>
    </source>
</evidence>
<feature type="transmembrane region" description="Helical" evidence="6">
    <location>
        <begin position="170"/>
        <end position="194"/>
    </location>
</feature>
<feature type="transmembrane region" description="Helical" evidence="6">
    <location>
        <begin position="21"/>
        <end position="40"/>
    </location>
</feature>
<feature type="transmembrane region" description="Helical" evidence="6">
    <location>
        <begin position="46"/>
        <end position="67"/>
    </location>
</feature>
<dbReference type="CDD" id="cd06579">
    <property type="entry name" value="TM_PBP1_transp_AraH_like"/>
    <property type="match status" value="1"/>
</dbReference>
<evidence type="ECO:0000256" key="6">
    <source>
        <dbReference type="SAM" id="Phobius"/>
    </source>
</evidence>
<keyword evidence="4 6" id="KW-1133">Transmembrane helix</keyword>
<dbReference type="Pfam" id="PF02653">
    <property type="entry name" value="BPD_transp_2"/>
    <property type="match status" value="1"/>
</dbReference>
<dbReference type="GO" id="GO:0005886">
    <property type="term" value="C:plasma membrane"/>
    <property type="evidence" value="ECO:0007669"/>
    <property type="project" value="UniProtKB-SubCell"/>
</dbReference>
<keyword evidence="5 6" id="KW-0472">Membrane</keyword>
<feature type="transmembrane region" description="Helical" evidence="6">
    <location>
        <begin position="130"/>
        <end position="150"/>
    </location>
</feature>
<dbReference type="RefSeq" id="WP_240985967.1">
    <property type="nucleotide sequence ID" value="NZ_CDGJ01000114.1"/>
</dbReference>
<evidence type="ECO:0000256" key="4">
    <source>
        <dbReference type="ARBA" id="ARBA00022989"/>
    </source>
</evidence>
<gene>
    <name evidence="7" type="ORF">DEACI_3312</name>
    <name evidence="8" type="ORF">DEACI_3653</name>
</gene>
<comment type="subcellular location">
    <subcellularLocation>
        <location evidence="1">Cell membrane</location>
        <topology evidence="1">Multi-pass membrane protein</topology>
    </subcellularLocation>
</comment>
<reference evidence="7" key="2">
    <citation type="submission" date="2020-01" db="EMBL/GenBank/DDBJ databases">
        <authorList>
            <person name="Hornung B."/>
        </authorList>
    </citation>
    <scope>NUCLEOTIDE SEQUENCE</scope>
    <source>
        <strain evidence="7">PacBioINE</strain>
    </source>
</reference>
<feature type="transmembrane region" description="Helical" evidence="6">
    <location>
        <begin position="99"/>
        <end position="123"/>
    </location>
</feature>